<dbReference type="PANTHER" id="PTHR22939:SF129">
    <property type="entry name" value="SERINE PROTEASE HTRA2, MITOCHONDRIAL"/>
    <property type="match status" value="1"/>
</dbReference>
<evidence type="ECO:0000313" key="5">
    <source>
        <dbReference type="Proteomes" id="UP001597389"/>
    </source>
</evidence>
<gene>
    <name evidence="4" type="ORF">ACFSW8_07045</name>
</gene>
<evidence type="ECO:0000313" key="4">
    <source>
        <dbReference type="EMBL" id="MFD2158649.1"/>
    </source>
</evidence>
<evidence type="ECO:0000259" key="3">
    <source>
        <dbReference type="PROSITE" id="PS50106"/>
    </source>
</evidence>
<keyword evidence="2" id="KW-0175">Coiled coil</keyword>
<dbReference type="PROSITE" id="PS50106">
    <property type="entry name" value="PDZ"/>
    <property type="match status" value="1"/>
</dbReference>
<keyword evidence="5" id="KW-1185">Reference proteome</keyword>
<accession>A0ABW4Z9U0</accession>
<feature type="coiled-coil region" evidence="2">
    <location>
        <begin position="331"/>
        <end position="358"/>
    </location>
</feature>
<dbReference type="SUPFAM" id="SSF50156">
    <property type="entry name" value="PDZ domain-like"/>
    <property type="match status" value="1"/>
</dbReference>
<dbReference type="EMBL" id="JBHUJB010000031">
    <property type="protein sequence ID" value="MFD2158649.1"/>
    <property type="molecule type" value="Genomic_DNA"/>
</dbReference>
<comment type="caution">
    <text evidence="4">The sequence shown here is derived from an EMBL/GenBank/DDBJ whole genome shotgun (WGS) entry which is preliminary data.</text>
</comment>
<evidence type="ECO:0000256" key="2">
    <source>
        <dbReference type="SAM" id="Coils"/>
    </source>
</evidence>
<feature type="domain" description="PDZ" evidence="3">
    <location>
        <begin position="133"/>
        <end position="191"/>
    </location>
</feature>
<dbReference type="PANTHER" id="PTHR22939">
    <property type="entry name" value="SERINE PROTEASE FAMILY S1C HTRA-RELATED"/>
    <property type="match status" value="1"/>
</dbReference>
<dbReference type="InterPro" id="IPR036034">
    <property type="entry name" value="PDZ_sf"/>
</dbReference>
<comment type="similarity">
    <text evidence="1">Belongs to the peptidase S1C family.</text>
</comment>
<dbReference type="SUPFAM" id="SSF50494">
    <property type="entry name" value="Trypsin-like serine proteases"/>
    <property type="match status" value="1"/>
</dbReference>
<dbReference type="InterPro" id="IPR009003">
    <property type="entry name" value="Peptidase_S1_PA"/>
</dbReference>
<dbReference type="GO" id="GO:0008233">
    <property type="term" value="F:peptidase activity"/>
    <property type="evidence" value="ECO:0007669"/>
    <property type="project" value="UniProtKB-KW"/>
</dbReference>
<keyword evidence="4" id="KW-0645">Protease</keyword>
<evidence type="ECO:0000256" key="1">
    <source>
        <dbReference type="ARBA" id="ARBA00010541"/>
    </source>
</evidence>
<sequence length="359" mass="39360">MRTEDQKVLGLQADQFFKAIEPLSKEAGKHAVNVFSNGRMVSRGTVTKEGILTKWSELVSKGDRIWVVGHDGSKHEAFVKAVYLEYDLALLDYGSGLPAVDLGAETDLNLGEFLLAVGPAKDAHGFGVVSVLPRSLRESDKAFLGVRMDFNPVSGGGVRLESVERGSAAARAGLRPGDVVTQVNGIKVNGLHEMGNNLQTLRPGDQVGIQFLRDGKAFQVDVVLGARPELKQYSPQRMKQMKRMGGAINEVAEGFPEVLQSDMQVDAIDAGSPVFDLDGRFVGIIVARASRIKTYIVPADKIIQQLEKEPDMTASMQKQAQLIEQRRSGLSAAEAQEIRRLREMIQRAERRILEIESRP</sequence>
<dbReference type="Gene3D" id="2.30.42.10">
    <property type="match status" value="1"/>
</dbReference>
<dbReference type="GO" id="GO:0006508">
    <property type="term" value="P:proteolysis"/>
    <property type="evidence" value="ECO:0007669"/>
    <property type="project" value="UniProtKB-KW"/>
</dbReference>
<dbReference type="EC" id="3.4.21.-" evidence="4"/>
<organism evidence="4 5">
    <name type="scientific">Rubritalea tangerina</name>
    <dbReference type="NCBI Taxonomy" id="430798"/>
    <lineage>
        <taxon>Bacteria</taxon>
        <taxon>Pseudomonadati</taxon>
        <taxon>Verrucomicrobiota</taxon>
        <taxon>Verrucomicrobiia</taxon>
        <taxon>Verrucomicrobiales</taxon>
        <taxon>Rubritaleaceae</taxon>
        <taxon>Rubritalea</taxon>
    </lineage>
</organism>
<dbReference type="Proteomes" id="UP001597389">
    <property type="component" value="Unassembled WGS sequence"/>
</dbReference>
<name>A0ABW4Z9U0_9BACT</name>
<dbReference type="SMART" id="SM00228">
    <property type="entry name" value="PDZ"/>
    <property type="match status" value="1"/>
</dbReference>
<dbReference type="InterPro" id="IPR043504">
    <property type="entry name" value="Peptidase_S1_PA_chymotrypsin"/>
</dbReference>
<dbReference type="Gene3D" id="2.40.10.120">
    <property type="match status" value="1"/>
</dbReference>
<reference evidence="5" key="1">
    <citation type="journal article" date="2019" name="Int. J. Syst. Evol. Microbiol.">
        <title>The Global Catalogue of Microorganisms (GCM) 10K type strain sequencing project: providing services to taxonomists for standard genome sequencing and annotation.</title>
        <authorList>
            <consortium name="The Broad Institute Genomics Platform"/>
            <consortium name="The Broad Institute Genome Sequencing Center for Infectious Disease"/>
            <person name="Wu L."/>
            <person name="Ma J."/>
        </authorList>
    </citation>
    <scope>NUCLEOTIDE SEQUENCE [LARGE SCALE GENOMIC DNA]</scope>
    <source>
        <strain evidence="5">CCUG 57942</strain>
    </source>
</reference>
<dbReference type="InterPro" id="IPR001478">
    <property type="entry name" value="PDZ"/>
</dbReference>
<dbReference type="Gene3D" id="2.40.10.10">
    <property type="entry name" value="Trypsin-like serine proteases"/>
    <property type="match status" value="1"/>
</dbReference>
<protein>
    <submittedName>
        <fullName evidence="4">S1C family serine protease</fullName>
        <ecNumber evidence="4">3.4.21.-</ecNumber>
    </submittedName>
</protein>
<dbReference type="RefSeq" id="WP_377177815.1">
    <property type="nucleotide sequence ID" value="NZ_JBHUJB010000031.1"/>
</dbReference>
<proteinExistence type="inferred from homology"/>
<dbReference type="Pfam" id="PF13180">
    <property type="entry name" value="PDZ_2"/>
    <property type="match status" value="1"/>
</dbReference>
<keyword evidence="4" id="KW-0378">Hydrolase</keyword>